<dbReference type="EMBL" id="CT868660">
    <property type="protein sequence ID" value="CAK90555.1"/>
    <property type="molecule type" value="Genomic_DNA"/>
</dbReference>
<protein>
    <submittedName>
        <fullName evidence="1">Uncharacterized protein</fullName>
    </submittedName>
</protein>
<evidence type="ECO:0000313" key="1">
    <source>
        <dbReference type="EMBL" id="CAK90555.1"/>
    </source>
</evidence>
<gene>
    <name evidence="1" type="ORF">GSPATT00003416001</name>
</gene>
<dbReference type="AlphaFoldDB" id="A0E5I8"/>
<proteinExistence type="predicted"/>
<dbReference type="Proteomes" id="UP000000600">
    <property type="component" value="Unassembled WGS sequence"/>
</dbReference>
<accession>A0E5I8</accession>
<dbReference type="GeneID" id="5043737"/>
<organism evidence="1 2">
    <name type="scientific">Paramecium tetraurelia</name>
    <dbReference type="NCBI Taxonomy" id="5888"/>
    <lineage>
        <taxon>Eukaryota</taxon>
        <taxon>Sar</taxon>
        <taxon>Alveolata</taxon>
        <taxon>Ciliophora</taxon>
        <taxon>Intramacronucleata</taxon>
        <taxon>Oligohymenophorea</taxon>
        <taxon>Peniculida</taxon>
        <taxon>Parameciidae</taxon>
        <taxon>Paramecium</taxon>
    </lineage>
</organism>
<dbReference type="InParanoid" id="A0E5I8"/>
<dbReference type="RefSeq" id="XP_001457952.1">
    <property type="nucleotide sequence ID" value="XM_001457915.1"/>
</dbReference>
<name>A0E5I8_PARTE</name>
<keyword evidence="2" id="KW-1185">Reference proteome</keyword>
<sequence length="69" mass="8189">MNYILKHQIIELYGNVVGIILQRSVPNPNQCPNEIRQQVTQKSLCRAKPKPRHNTPIEMDKYFLTQMYF</sequence>
<dbReference type="KEGG" id="ptm:GSPATT00003416001"/>
<reference evidence="1 2" key="1">
    <citation type="journal article" date="2006" name="Nature">
        <title>Global trends of whole-genome duplications revealed by the ciliate Paramecium tetraurelia.</title>
        <authorList>
            <consortium name="Genoscope"/>
            <person name="Aury J.-M."/>
            <person name="Jaillon O."/>
            <person name="Duret L."/>
            <person name="Noel B."/>
            <person name="Jubin C."/>
            <person name="Porcel B.M."/>
            <person name="Segurens B."/>
            <person name="Daubin V."/>
            <person name="Anthouard V."/>
            <person name="Aiach N."/>
            <person name="Arnaiz O."/>
            <person name="Billaut A."/>
            <person name="Beisson J."/>
            <person name="Blanc I."/>
            <person name="Bouhouche K."/>
            <person name="Camara F."/>
            <person name="Duharcourt S."/>
            <person name="Guigo R."/>
            <person name="Gogendeau D."/>
            <person name="Katinka M."/>
            <person name="Keller A.-M."/>
            <person name="Kissmehl R."/>
            <person name="Klotz C."/>
            <person name="Koll F."/>
            <person name="Le Moue A."/>
            <person name="Lepere C."/>
            <person name="Malinsky S."/>
            <person name="Nowacki M."/>
            <person name="Nowak J.K."/>
            <person name="Plattner H."/>
            <person name="Poulain J."/>
            <person name="Ruiz F."/>
            <person name="Serrano V."/>
            <person name="Zagulski M."/>
            <person name="Dessen P."/>
            <person name="Betermier M."/>
            <person name="Weissenbach J."/>
            <person name="Scarpelli C."/>
            <person name="Schachter V."/>
            <person name="Sperling L."/>
            <person name="Meyer E."/>
            <person name="Cohen J."/>
            <person name="Wincker P."/>
        </authorList>
    </citation>
    <scope>NUCLEOTIDE SEQUENCE [LARGE SCALE GENOMIC DNA]</scope>
    <source>
        <strain evidence="1 2">Stock d4-2</strain>
    </source>
</reference>
<dbReference type="HOGENOM" id="CLU_2781377_0_0_1"/>
<evidence type="ECO:0000313" key="2">
    <source>
        <dbReference type="Proteomes" id="UP000000600"/>
    </source>
</evidence>